<reference evidence="1 2" key="1">
    <citation type="submission" date="2017-08" db="EMBL/GenBank/DDBJ databases">
        <title>Comparative genomics of bacteria isolated from necrotic lesions of AOD affected trees.</title>
        <authorList>
            <person name="Doonan J."/>
            <person name="Denman S."/>
            <person name="McDonald J.E."/>
        </authorList>
    </citation>
    <scope>NUCLEOTIDE SEQUENCE [LARGE SCALE GENOMIC DNA]</scope>
    <source>
        <strain evidence="1 2">477</strain>
    </source>
</reference>
<evidence type="ECO:0000313" key="2">
    <source>
        <dbReference type="Proteomes" id="UP000263881"/>
    </source>
</evidence>
<dbReference type="AlphaFoldDB" id="A0AAD0WM15"/>
<keyword evidence="2" id="KW-1185">Reference proteome</keyword>
<organism evidence="1 2">
    <name type="scientific">Lonsdalea britannica</name>
    <dbReference type="NCBI Taxonomy" id="1082704"/>
    <lineage>
        <taxon>Bacteria</taxon>
        <taxon>Pseudomonadati</taxon>
        <taxon>Pseudomonadota</taxon>
        <taxon>Gammaproteobacteria</taxon>
        <taxon>Enterobacterales</taxon>
        <taxon>Pectobacteriaceae</taxon>
        <taxon>Lonsdalea</taxon>
    </lineage>
</organism>
<gene>
    <name evidence="1" type="ORF">CKQ53_16425</name>
</gene>
<name>A0AAD0WM15_9GAMM</name>
<protein>
    <submittedName>
        <fullName evidence="1">Uncharacterized protein</fullName>
    </submittedName>
</protein>
<evidence type="ECO:0000313" key="1">
    <source>
        <dbReference type="EMBL" id="AXW88400.1"/>
    </source>
</evidence>
<proteinExistence type="predicted"/>
<accession>A0AAD0WM15</accession>
<dbReference type="Proteomes" id="UP000263881">
    <property type="component" value="Chromosome"/>
</dbReference>
<sequence length="62" mass="7398">MGIFMPECHFMVHNIQGGNDRVIGVLMREFGAIIFLNWQSFAFQKINEIKMRFLFWYGNCSY</sequence>
<dbReference type="EMBL" id="CP023009">
    <property type="protein sequence ID" value="AXW88400.1"/>
    <property type="molecule type" value="Genomic_DNA"/>
</dbReference>
<dbReference type="KEGG" id="lbq:CKQ53_16425"/>